<organism evidence="1 2">
    <name type="scientific">Nepenthes gracilis</name>
    <name type="common">Slender pitcher plant</name>
    <dbReference type="NCBI Taxonomy" id="150966"/>
    <lineage>
        <taxon>Eukaryota</taxon>
        <taxon>Viridiplantae</taxon>
        <taxon>Streptophyta</taxon>
        <taxon>Embryophyta</taxon>
        <taxon>Tracheophyta</taxon>
        <taxon>Spermatophyta</taxon>
        <taxon>Magnoliopsida</taxon>
        <taxon>eudicotyledons</taxon>
        <taxon>Gunneridae</taxon>
        <taxon>Pentapetalae</taxon>
        <taxon>Caryophyllales</taxon>
        <taxon>Nepenthaceae</taxon>
        <taxon>Nepenthes</taxon>
    </lineage>
</organism>
<dbReference type="Proteomes" id="UP001279734">
    <property type="component" value="Unassembled WGS sequence"/>
</dbReference>
<dbReference type="EMBL" id="BSYO01000026">
    <property type="protein sequence ID" value="GMH23272.1"/>
    <property type="molecule type" value="Genomic_DNA"/>
</dbReference>
<keyword evidence="2" id="KW-1185">Reference proteome</keyword>
<reference evidence="1" key="1">
    <citation type="submission" date="2023-05" db="EMBL/GenBank/DDBJ databases">
        <title>Nepenthes gracilis genome sequencing.</title>
        <authorList>
            <person name="Fukushima K."/>
        </authorList>
    </citation>
    <scope>NUCLEOTIDE SEQUENCE</scope>
    <source>
        <strain evidence="1">SING2019-196</strain>
    </source>
</reference>
<gene>
    <name evidence="1" type="ORF">Nepgr_025115</name>
</gene>
<sequence length="79" mass="9457">MSSLSEFSCYDMDPNDALRFLCFMHCYSIYHTVLHFSRVIEEDHIKRPQWLHHQNMSLVLGYNHSQSDVIILDLTVIWK</sequence>
<dbReference type="AlphaFoldDB" id="A0AAD3T5V9"/>
<evidence type="ECO:0000313" key="1">
    <source>
        <dbReference type="EMBL" id="GMH23272.1"/>
    </source>
</evidence>
<name>A0AAD3T5V9_NEPGR</name>
<protein>
    <submittedName>
        <fullName evidence="1">Uncharacterized protein</fullName>
    </submittedName>
</protein>
<evidence type="ECO:0000313" key="2">
    <source>
        <dbReference type="Proteomes" id="UP001279734"/>
    </source>
</evidence>
<comment type="caution">
    <text evidence="1">The sequence shown here is derived from an EMBL/GenBank/DDBJ whole genome shotgun (WGS) entry which is preliminary data.</text>
</comment>
<proteinExistence type="predicted"/>
<accession>A0AAD3T5V9</accession>